<proteinExistence type="predicted"/>
<dbReference type="Proteomes" id="UP001231649">
    <property type="component" value="Chromosome 5"/>
</dbReference>
<protein>
    <submittedName>
        <fullName evidence="1">Uncharacterized protein</fullName>
    </submittedName>
</protein>
<keyword evidence="2" id="KW-1185">Reference proteome</keyword>
<name>A0ACC2R7P7_9NEOP</name>
<evidence type="ECO:0000313" key="1">
    <source>
        <dbReference type="EMBL" id="KAJ8735067.1"/>
    </source>
</evidence>
<dbReference type="EMBL" id="CM056781">
    <property type="protein sequence ID" value="KAJ8735067.1"/>
    <property type="molecule type" value="Genomic_DNA"/>
</dbReference>
<sequence>MSLPEQDKAADFAFPCCTLYKSTDLPEIILRKIGVPSAFLRKTRFLNPSQFDRSRVQDKIDIMGSRFEVVQQGPPIEVFQLNRMFLEDPNPSKVNLSIGAYRDENGKPWVLPVVRKMEKQMANDETLLHEYLPVLGIEQFSVASTAMLLGEDSPAIATGRAFGVQTLSGTGSLRVGAELLNKHLGYTDFYYSVPTWDNHRLVFVNSGFTNPRTYRYWNAKERAIDFDGLIEDLRSAPENSVILLHACAHNPTGIDPTQEQWEKIADVMEERKLFPFFDSAYQGFASGDLDQDAWAVRYFVKRGFELVCAQSYAKNFGLYNERVGNLVLVVNDASIVPAMKSQLTWIVRGMYSNPPAHGARVVTNVLANKQLFDEWKEHIKVMSARVIQMREALRAELIKLGTPGNWDHIVKQIGLFSYTGLTQRQAEHLVQEYHIYLLKSGRINICGLNPSNVAYVAKAMNDAVIKFPAEEIFCA</sequence>
<accession>A0ACC2R7P7</accession>
<reference evidence="1" key="1">
    <citation type="submission" date="2023-03" db="EMBL/GenBank/DDBJ databases">
        <title>Chromosome-level genomes of two armyworms, Mythimna separata and Mythimna loreyi, provide insights into the biosynthesis and reception of sex pheromones.</title>
        <authorList>
            <person name="Zhao H."/>
        </authorList>
    </citation>
    <scope>NUCLEOTIDE SEQUENCE</scope>
    <source>
        <strain evidence="1">BeijingLab</strain>
    </source>
</reference>
<organism evidence="1 2">
    <name type="scientific">Mythimna loreyi</name>
    <dbReference type="NCBI Taxonomy" id="667449"/>
    <lineage>
        <taxon>Eukaryota</taxon>
        <taxon>Metazoa</taxon>
        <taxon>Ecdysozoa</taxon>
        <taxon>Arthropoda</taxon>
        <taxon>Hexapoda</taxon>
        <taxon>Insecta</taxon>
        <taxon>Pterygota</taxon>
        <taxon>Neoptera</taxon>
        <taxon>Endopterygota</taxon>
        <taxon>Lepidoptera</taxon>
        <taxon>Glossata</taxon>
        <taxon>Ditrysia</taxon>
        <taxon>Noctuoidea</taxon>
        <taxon>Noctuidae</taxon>
        <taxon>Noctuinae</taxon>
        <taxon>Hadenini</taxon>
        <taxon>Mythimna</taxon>
    </lineage>
</organism>
<comment type="caution">
    <text evidence="1">The sequence shown here is derived from an EMBL/GenBank/DDBJ whole genome shotgun (WGS) entry which is preliminary data.</text>
</comment>
<evidence type="ECO:0000313" key="2">
    <source>
        <dbReference type="Proteomes" id="UP001231649"/>
    </source>
</evidence>
<gene>
    <name evidence="1" type="ORF">PYW08_014317</name>
</gene>